<evidence type="ECO:0000256" key="1">
    <source>
        <dbReference type="SAM" id="MobiDB-lite"/>
    </source>
</evidence>
<sequence length="389" mass="44676">MEPADGRLARRRVSAWKGVRGNFQDFLGDQIKCRGTLASLEGPGKEQIKEAAQERLLENVISSINKDTPEGRHMYQRWTRAQASHHQVCDALRSKNFRRDLSDYAGGTKATRDAVKVFFPEDWCRLLSEDEILAELVVDCATSSIVDSLLDASIELLESHEGWYWPTQHPFRRLQSTPELRVWGSSSPVASWVNQSVTQSPKSFREQVSQPELPPRWRQPVDRSRGSRDLSLSSLSRDLDAPAKGKTLKHFRSAKPFNPFMTRLYSFTDSQRPQRRLQREPRDPFAPKWSFPMMAHHFPEQWNRMVPPSTPKCVTTPVASTRDDADREEEAPPGYTWLQRKTRDGQTVFPYSLASHRAFFESYKDPELRAKAEAVVPLRMTDWPPIGDI</sequence>
<comment type="caution">
    <text evidence="2">The sequence shown here is derived from an EMBL/GenBank/DDBJ whole genome shotgun (WGS) entry which is preliminary data.</text>
</comment>
<reference evidence="2" key="1">
    <citation type="submission" date="2022-10" db="EMBL/GenBank/DDBJ databases">
        <authorList>
            <person name="Chen Y."/>
            <person name="Dougan E. K."/>
            <person name="Chan C."/>
            <person name="Rhodes N."/>
            <person name="Thang M."/>
        </authorList>
    </citation>
    <scope>NUCLEOTIDE SEQUENCE</scope>
</reference>
<dbReference type="EMBL" id="CAMXCT030006497">
    <property type="protein sequence ID" value="CAL4802056.1"/>
    <property type="molecule type" value="Genomic_DNA"/>
</dbReference>
<accession>A0A9P1GL25</accession>
<evidence type="ECO:0000313" key="2">
    <source>
        <dbReference type="EMBL" id="CAI4014744.1"/>
    </source>
</evidence>
<keyword evidence="5" id="KW-1185">Reference proteome</keyword>
<reference evidence="3" key="2">
    <citation type="submission" date="2024-04" db="EMBL/GenBank/DDBJ databases">
        <authorList>
            <person name="Chen Y."/>
            <person name="Shah S."/>
            <person name="Dougan E. K."/>
            <person name="Thang M."/>
            <person name="Chan C."/>
        </authorList>
    </citation>
    <scope>NUCLEOTIDE SEQUENCE [LARGE SCALE GENOMIC DNA]</scope>
</reference>
<proteinExistence type="predicted"/>
<feature type="compositionally biased region" description="Basic and acidic residues" evidence="1">
    <location>
        <begin position="219"/>
        <end position="228"/>
    </location>
</feature>
<organism evidence="2">
    <name type="scientific">Cladocopium goreaui</name>
    <dbReference type="NCBI Taxonomy" id="2562237"/>
    <lineage>
        <taxon>Eukaryota</taxon>
        <taxon>Sar</taxon>
        <taxon>Alveolata</taxon>
        <taxon>Dinophyceae</taxon>
        <taxon>Suessiales</taxon>
        <taxon>Symbiodiniaceae</taxon>
        <taxon>Cladocopium</taxon>
    </lineage>
</organism>
<dbReference type="Proteomes" id="UP001152797">
    <property type="component" value="Unassembled WGS sequence"/>
</dbReference>
<name>A0A9P1GL25_9DINO</name>
<evidence type="ECO:0000313" key="5">
    <source>
        <dbReference type="Proteomes" id="UP001152797"/>
    </source>
</evidence>
<dbReference type="EMBL" id="CAMXCT020006497">
    <property type="protein sequence ID" value="CAL1168119.1"/>
    <property type="molecule type" value="Genomic_DNA"/>
</dbReference>
<gene>
    <name evidence="2" type="ORF">C1SCF055_LOCUS39622</name>
</gene>
<evidence type="ECO:0000313" key="3">
    <source>
        <dbReference type="EMBL" id="CAL1168119.1"/>
    </source>
</evidence>
<dbReference type="AlphaFoldDB" id="A0A9P1GL25"/>
<dbReference type="EMBL" id="CAMXCT010006497">
    <property type="protein sequence ID" value="CAI4014744.1"/>
    <property type="molecule type" value="Genomic_DNA"/>
</dbReference>
<feature type="region of interest" description="Disordered" evidence="1">
    <location>
        <begin position="203"/>
        <end position="238"/>
    </location>
</feature>
<dbReference type="OrthoDB" id="417840at2759"/>
<evidence type="ECO:0000313" key="4">
    <source>
        <dbReference type="EMBL" id="CAL4802056.1"/>
    </source>
</evidence>
<protein>
    <submittedName>
        <fullName evidence="4">Tyr recombinase domain-containing protein</fullName>
    </submittedName>
</protein>